<feature type="compositionally biased region" description="Basic residues" evidence="1">
    <location>
        <begin position="408"/>
        <end position="417"/>
    </location>
</feature>
<evidence type="ECO:0000259" key="2">
    <source>
        <dbReference type="Pfam" id="PF10264"/>
    </source>
</evidence>
<evidence type="ECO:0000256" key="1">
    <source>
        <dbReference type="SAM" id="MobiDB-lite"/>
    </source>
</evidence>
<dbReference type="InterPro" id="IPR019391">
    <property type="entry name" value="Storkhead-box_WHD"/>
</dbReference>
<dbReference type="GO" id="GO:0006357">
    <property type="term" value="P:regulation of transcription by RNA polymerase II"/>
    <property type="evidence" value="ECO:0007669"/>
    <property type="project" value="InterPro"/>
</dbReference>
<reference evidence="3" key="1">
    <citation type="submission" date="2021-01" db="UniProtKB">
        <authorList>
            <consortium name="EnsemblMetazoa"/>
        </authorList>
    </citation>
    <scope>IDENTIFICATION</scope>
</reference>
<dbReference type="PANTHER" id="PTHR22437:SF0">
    <property type="entry name" value="FI21431P1"/>
    <property type="match status" value="1"/>
</dbReference>
<dbReference type="GO" id="GO:0000977">
    <property type="term" value="F:RNA polymerase II transcription regulatory region sequence-specific DNA binding"/>
    <property type="evidence" value="ECO:0007669"/>
    <property type="project" value="TreeGrafter"/>
</dbReference>
<feature type="compositionally biased region" description="Basic and acidic residues" evidence="1">
    <location>
        <begin position="686"/>
        <end position="709"/>
    </location>
</feature>
<evidence type="ECO:0000313" key="3">
    <source>
        <dbReference type="EnsemblMetazoa" id="CLYHEMP012551.1"/>
    </source>
</evidence>
<feature type="region of interest" description="Disordered" evidence="1">
    <location>
        <begin position="648"/>
        <end position="717"/>
    </location>
</feature>
<sequence>MHQKMGRPESSKTHSKNGRSTYRRSLLGSSTLAIFLQPTFLARNLSSSSSPKTPDEEKENKEVSAEKIFSLLKDANKIMVKGAKLFESLNELKLCGWINPYTLLLSGVSEDMKLVKRAWIKRHLKNPENYFIKDIGIIRDCVVEMIPQSPFMSLTTALFEAVADLNHQNIFPTKDILHEYLRKHYPEIKTPDTKIIHECLGRLIKNRRLYHNGRGYFILFNENVLNEVISLKSSLKPLTNDTTSLEPSIIGFKMMDSRTSSSGQTDGHTDLPTDLDHRSQGGDVYQNIQRHQSVDTLTEVTALADGVANISELYTPKLHRTSFGGKLFRKNNNKAEKGAIEKTHKNHAKMFSCSTATDSIILSNDLINTPSRVPIVQGTETMTIQNKDVLDSATMSDVTDVQSPSMSGRRRKVKRSKSFGGKNRREPRTSSNKEVSFALIGSPRDSNGSNDDEYPKRFQRSHSFGVGYHRDKYQRPSFSERPTIARAENIKLSTTSNNTCSSNENTFDHTFVTELDETYDDIEPSFVDDNIPVFDDGPELSHRPDMLPVVDTSTFETLENYKDLGSALSLPRINDKGINFNMVDLLSPTKEECLAEELKQAGEVDIDSLEKETRLLSPRSRKKHGTPYESQYITEAVDQSEEICQALEDSKRDKNSNYLSDRSSTTPTGSKSSKSTKGVKMRNRSKSSEDERKRNQKERNSLLFEEKRPSLKVMGMV</sequence>
<feature type="region of interest" description="Disordered" evidence="1">
    <location>
        <begin position="1"/>
        <end position="22"/>
    </location>
</feature>
<dbReference type="GO" id="GO:0005737">
    <property type="term" value="C:cytoplasm"/>
    <property type="evidence" value="ECO:0007669"/>
    <property type="project" value="TreeGrafter"/>
</dbReference>
<dbReference type="Proteomes" id="UP000594262">
    <property type="component" value="Unplaced"/>
</dbReference>
<feature type="compositionally biased region" description="Basic and acidic residues" evidence="1">
    <location>
        <begin position="1"/>
        <end position="12"/>
    </location>
</feature>
<dbReference type="OrthoDB" id="5968173at2759"/>
<keyword evidence="4" id="KW-1185">Reference proteome</keyword>
<dbReference type="GO" id="GO:0005634">
    <property type="term" value="C:nucleus"/>
    <property type="evidence" value="ECO:0007669"/>
    <property type="project" value="TreeGrafter"/>
</dbReference>
<dbReference type="InterPro" id="IPR040126">
    <property type="entry name" value="STOX1/2"/>
</dbReference>
<protein>
    <recommendedName>
        <fullName evidence="2">Winged helix Storkhead-box1 domain-containing protein</fullName>
    </recommendedName>
</protein>
<dbReference type="AlphaFoldDB" id="A0A7M5UMX1"/>
<feature type="compositionally biased region" description="Low complexity" evidence="1">
    <location>
        <begin position="663"/>
        <end position="676"/>
    </location>
</feature>
<evidence type="ECO:0000313" key="4">
    <source>
        <dbReference type="Proteomes" id="UP000594262"/>
    </source>
</evidence>
<feature type="region of interest" description="Disordered" evidence="1">
    <location>
        <begin position="395"/>
        <end position="470"/>
    </location>
</feature>
<feature type="compositionally biased region" description="Polar residues" evidence="1">
    <location>
        <begin position="395"/>
        <end position="404"/>
    </location>
</feature>
<proteinExistence type="predicted"/>
<feature type="domain" description="Winged helix Storkhead-box1" evidence="2">
    <location>
        <begin position="143"/>
        <end position="219"/>
    </location>
</feature>
<organism evidence="3 4">
    <name type="scientific">Clytia hemisphaerica</name>
    <dbReference type="NCBI Taxonomy" id="252671"/>
    <lineage>
        <taxon>Eukaryota</taxon>
        <taxon>Metazoa</taxon>
        <taxon>Cnidaria</taxon>
        <taxon>Hydrozoa</taxon>
        <taxon>Hydroidolina</taxon>
        <taxon>Leptothecata</taxon>
        <taxon>Obeliida</taxon>
        <taxon>Clytiidae</taxon>
        <taxon>Clytia</taxon>
    </lineage>
</organism>
<dbReference type="Pfam" id="PF10264">
    <property type="entry name" value="WHD_Storkhead"/>
    <property type="match status" value="1"/>
</dbReference>
<dbReference type="PANTHER" id="PTHR22437">
    <property type="entry name" value="WINGED HELIX DOMAIN-CONTAINING PROTEIN"/>
    <property type="match status" value="1"/>
</dbReference>
<dbReference type="GeneID" id="136806936"/>
<accession>A0A7M5UMX1</accession>
<name>A0A7M5UMX1_9CNID</name>
<dbReference type="RefSeq" id="XP_066919606.1">
    <property type="nucleotide sequence ID" value="XM_067063505.1"/>
</dbReference>
<dbReference type="EnsemblMetazoa" id="CLYHEMT012551.1">
    <property type="protein sequence ID" value="CLYHEMP012551.1"/>
    <property type="gene ID" value="CLYHEMG012551"/>
</dbReference>